<keyword evidence="5" id="KW-0418">Kinase</keyword>
<evidence type="ECO:0000259" key="6">
    <source>
        <dbReference type="PROSITE" id="PS50112"/>
    </source>
</evidence>
<evidence type="ECO:0000256" key="1">
    <source>
        <dbReference type="ARBA" id="ARBA00000085"/>
    </source>
</evidence>
<dbReference type="InterPro" id="IPR052162">
    <property type="entry name" value="Sensor_kinase/Photoreceptor"/>
</dbReference>
<feature type="non-terminal residue" evidence="8">
    <location>
        <position position="337"/>
    </location>
</feature>
<dbReference type="SMART" id="SM00086">
    <property type="entry name" value="PAC"/>
    <property type="match status" value="1"/>
</dbReference>
<dbReference type="NCBIfam" id="TIGR00229">
    <property type="entry name" value="sensory_box"/>
    <property type="match status" value="1"/>
</dbReference>
<name>X1QKY1_9ZZZZ</name>
<evidence type="ECO:0000256" key="4">
    <source>
        <dbReference type="ARBA" id="ARBA00022679"/>
    </source>
</evidence>
<gene>
    <name evidence="8" type="ORF">S12H4_09068</name>
</gene>
<evidence type="ECO:0000256" key="2">
    <source>
        <dbReference type="ARBA" id="ARBA00012438"/>
    </source>
</evidence>
<evidence type="ECO:0000256" key="3">
    <source>
        <dbReference type="ARBA" id="ARBA00022553"/>
    </source>
</evidence>
<dbReference type="GO" id="GO:0004673">
    <property type="term" value="F:protein histidine kinase activity"/>
    <property type="evidence" value="ECO:0007669"/>
    <property type="project" value="UniProtKB-EC"/>
</dbReference>
<dbReference type="PANTHER" id="PTHR43304">
    <property type="entry name" value="PHYTOCHROME-LIKE PROTEIN CPH1"/>
    <property type="match status" value="1"/>
</dbReference>
<dbReference type="CDD" id="cd00130">
    <property type="entry name" value="PAS"/>
    <property type="match status" value="1"/>
</dbReference>
<dbReference type="EMBL" id="BARW01003613">
    <property type="protein sequence ID" value="GAI69147.1"/>
    <property type="molecule type" value="Genomic_DNA"/>
</dbReference>
<evidence type="ECO:0000259" key="7">
    <source>
        <dbReference type="PROSITE" id="PS50113"/>
    </source>
</evidence>
<dbReference type="SUPFAM" id="SSF55785">
    <property type="entry name" value="PYP-like sensor domain (PAS domain)"/>
    <property type="match status" value="1"/>
</dbReference>
<dbReference type="PANTHER" id="PTHR43304:SF1">
    <property type="entry name" value="PAC DOMAIN-CONTAINING PROTEIN"/>
    <property type="match status" value="1"/>
</dbReference>
<dbReference type="AlphaFoldDB" id="X1QKY1"/>
<dbReference type="InterPro" id="IPR000014">
    <property type="entry name" value="PAS"/>
</dbReference>
<dbReference type="InterPro" id="IPR035965">
    <property type="entry name" value="PAS-like_dom_sf"/>
</dbReference>
<dbReference type="Pfam" id="PF13426">
    <property type="entry name" value="PAS_9"/>
    <property type="match status" value="1"/>
</dbReference>
<feature type="domain" description="PAC" evidence="7">
    <location>
        <begin position="271"/>
        <end position="323"/>
    </location>
</feature>
<sequence length="337" mass="38270">EAIEKTIGQYQMMALCTYSLGKCGVSEILDVVGNHHTVLIRRNGAWEIIESSERKETREALQKKTDDIAKRIKELNCLYGISSLVEKPGISLEEILQRTVDLIPPAWQYPEITGAQINLEHQTFQTKNYKETIWKQSTAIIGKDEPIATLNICYLEERPESEEGPFLKEERKLINAIAKQLRNIIERKQMEGPLEESTEKLENIFRSCSDAITVSDLKGTIIECNRATLDMHGFSAKKEIIGKSALELIAPKDQQRALENMKKTLQKGSIRIKEYTLITRNGSEFAGELSASVIRDNCGKPVSFVAIVRDISERKREKKALEASERHYRLLTESMSD</sequence>
<comment type="caution">
    <text evidence="8">The sequence shown here is derived from an EMBL/GenBank/DDBJ whole genome shotgun (WGS) entry which is preliminary data.</text>
</comment>
<dbReference type="InterPro" id="IPR001610">
    <property type="entry name" value="PAC"/>
</dbReference>
<organism evidence="8">
    <name type="scientific">marine sediment metagenome</name>
    <dbReference type="NCBI Taxonomy" id="412755"/>
    <lineage>
        <taxon>unclassified sequences</taxon>
        <taxon>metagenomes</taxon>
        <taxon>ecological metagenomes</taxon>
    </lineage>
</organism>
<evidence type="ECO:0000313" key="8">
    <source>
        <dbReference type="EMBL" id="GAI69147.1"/>
    </source>
</evidence>
<dbReference type="InterPro" id="IPR000700">
    <property type="entry name" value="PAS-assoc_C"/>
</dbReference>
<dbReference type="PROSITE" id="PS50112">
    <property type="entry name" value="PAS"/>
    <property type="match status" value="1"/>
</dbReference>
<protein>
    <recommendedName>
        <fullName evidence="2">histidine kinase</fullName>
        <ecNumber evidence="2">2.7.13.3</ecNumber>
    </recommendedName>
</protein>
<dbReference type="Gene3D" id="3.30.450.20">
    <property type="entry name" value="PAS domain"/>
    <property type="match status" value="1"/>
</dbReference>
<proteinExistence type="predicted"/>
<evidence type="ECO:0000256" key="5">
    <source>
        <dbReference type="ARBA" id="ARBA00022777"/>
    </source>
</evidence>
<keyword evidence="4" id="KW-0808">Transferase</keyword>
<reference evidence="8" key="1">
    <citation type="journal article" date="2014" name="Front. Microbiol.">
        <title>High frequency of phylogenetically diverse reductive dehalogenase-homologous genes in deep subseafloor sedimentary metagenomes.</title>
        <authorList>
            <person name="Kawai M."/>
            <person name="Futagami T."/>
            <person name="Toyoda A."/>
            <person name="Takaki Y."/>
            <person name="Nishi S."/>
            <person name="Hori S."/>
            <person name="Arai W."/>
            <person name="Tsubouchi T."/>
            <person name="Morono Y."/>
            <person name="Uchiyama I."/>
            <person name="Ito T."/>
            <person name="Fujiyama A."/>
            <person name="Inagaki F."/>
            <person name="Takami H."/>
        </authorList>
    </citation>
    <scope>NUCLEOTIDE SEQUENCE</scope>
    <source>
        <strain evidence="8">Expedition CK06-06</strain>
    </source>
</reference>
<feature type="non-terminal residue" evidence="8">
    <location>
        <position position="1"/>
    </location>
</feature>
<accession>X1QKY1</accession>
<keyword evidence="3" id="KW-0597">Phosphoprotein</keyword>
<feature type="domain" description="PAS" evidence="6">
    <location>
        <begin position="197"/>
        <end position="268"/>
    </location>
</feature>
<dbReference type="EC" id="2.7.13.3" evidence="2"/>
<dbReference type="SMART" id="SM00091">
    <property type="entry name" value="PAS"/>
    <property type="match status" value="1"/>
</dbReference>
<dbReference type="PROSITE" id="PS50113">
    <property type="entry name" value="PAC"/>
    <property type="match status" value="1"/>
</dbReference>
<comment type="catalytic activity">
    <reaction evidence="1">
        <text>ATP + protein L-histidine = ADP + protein N-phospho-L-histidine.</text>
        <dbReference type="EC" id="2.7.13.3"/>
    </reaction>
</comment>